<proteinExistence type="predicted"/>
<evidence type="ECO:0000313" key="2">
    <source>
        <dbReference type="EMBL" id="KAG0455271.1"/>
    </source>
</evidence>
<feature type="compositionally biased region" description="Basic residues" evidence="1">
    <location>
        <begin position="17"/>
        <end position="34"/>
    </location>
</feature>
<name>A0A835PJW0_VANPL</name>
<evidence type="ECO:0000256" key="1">
    <source>
        <dbReference type="SAM" id="MobiDB-lite"/>
    </source>
</evidence>
<dbReference type="GO" id="GO:0005634">
    <property type="term" value="C:nucleus"/>
    <property type="evidence" value="ECO:0007669"/>
    <property type="project" value="TreeGrafter"/>
</dbReference>
<dbReference type="GO" id="GO:0030686">
    <property type="term" value="C:90S preribosome"/>
    <property type="evidence" value="ECO:0007669"/>
    <property type="project" value="TreeGrafter"/>
</dbReference>
<organism evidence="2 3">
    <name type="scientific">Vanilla planifolia</name>
    <name type="common">Vanilla</name>
    <dbReference type="NCBI Taxonomy" id="51239"/>
    <lineage>
        <taxon>Eukaryota</taxon>
        <taxon>Viridiplantae</taxon>
        <taxon>Streptophyta</taxon>
        <taxon>Embryophyta</taxon>
        <taxon>Tracheophyta</taxon>
        <taxon>Spermatophyta</taxon>
        <taxon>Magnoliopsida</taxon>
        <taxon>Liliopsida</taxon>
        <taxon>Asparagales</taxon>
        <taxon>Orchidaceae</taxon>
        <taxon>Vanilloideae</taxon>
        <taxon>Vanilleae</taxon>
        <taxon>Vanilla</taxon>
    </lineage>
</organism>
<sequence>MAARPGEKRKKTEAPHKLKPRIRKNGNNRNKKSKNNPNFVPLGKNEVIDQLKDKVQEERRLTKKAKAEAKVQTVFLSTLPAAEQLSFFIDRFQSANGFKMSPLEMEAYKVIDVLHNMDAGELMLKVELLKGRVNIASGTPSRIKKLIDIDALLLSRLALVVLDVQSDAKGYSLFTLPQVSMEFWDLYRSHFNERIIQGSTRICFYGAAELKQPRRSKHGD</sequence>
<gene>
    <name evidence="2" type="ORF">HPP92_024563</name>
</gene>
<dbReference type="PANTHER" id="PTHR24030">
    <property type="entry name" value="PROTEIN CMSS1"/>
    <property type="match status" value="1"/>
</dbReference>
<dbReference type="EMBL" id="JADCNL010000013">
    <property type="protein sequence ID" value="KAG0455271.1"/>
    <property type="molecule type" value="Genomic_DNA"/>
</dbReference>
<keyword evidence="3" id="KW-1185">Reference proteome</keyword>
<accession>A0A835PJW0</accession>
<comment type="caution">
    <text evidence="2">The sequence shown here is derived from an EMBL/GenBank/DDBJ whole genome shotgun (WGS) entry which is preliminary data.</text>
</comment>
<feature type="region of interest" description="Disordered" evidence="1">
    <location>
        <begin position="1"/>
        <end position="43"/>
    </location>
</feature>
<protein>
    <submittedName>
        <fullName evidence="2">Uncharacterized protein</fullName>
    </submittedName>
</protein>
<evidence type="ECO:0000313" key="3">
    <source>
        <dbReference type="Proteomes" id="UP000636800"/>
    </source>
</evidence>
<dbReference type="PANTHER" id="PTHR24030:SF0">
    <property type="entry name" value="PROTEIN CMSS1"/>
    <property type="match status" value="1"/>
</dbReference>
<dbReference type="AlphaFoldDB" id="A0A835PJW0"/>
<dbReference type="InterPro" id="IPR032704">
    <property type="entry name" value="Cms1"/>
</dbReference>
<reference evidence="2 3" key="1">
    <citation type="journal article" date="2020" name="Nat. Food">
        <title>A phased Vanilla planifolia genome enables genetic improvement of flavour and production.</title>
        <authorList>
            <person name="Hasing T."/>
            <person name="Tang H."/>
            <person name="Brym M."/>
            <person name="Khazi F."/>
            <person name="Huang T."/>
            <person name="Chambers A.H."/>
        </authorList>
    </citation>
    <scope>NUCLEOTIDE SEQUENCE [LARGE SCALE GENOMIC DNA]</scope>
    <source>
        <tissue evidence="2">Leaf</tissue>
    </source>
</reference>
<dbReference type="Proteomes" id="UP000636800">
    <property type="component" value="Chromosome 13"/>
</dbReference>